<dbReference type="SUPFAM" id="SSF51695">
    <property type="entry name" value="PLC-like phosphodiesterases"/>
    <property type="match status" value="1"/>
</dbReference>
<evidence type="ECO:0000313" key="3">
    <source>
        <dbReference type="Proteomes" id="UP000620075"/>
    </source>
</evidence>
<sequence>MTPPTPLRDLYERARATGRPLIGGHRGNPAEAPENTLASFRSALDLGVDMIECDVHPSSDGELMVIHDHTLDRTTNGSGLVVQHTLAELRQLDAGRGERLPLLRELLELVSGRAGLCIELKQIPIAYPGLEERVVGLLREHQLVEQIAVISFLHSSVRRLKELEPDLQVGILEGARPIDPVGLMRGALADIYAPHYGAMDPELVRAVHAAGGSVGVWTVDDEQAVAWCRACRPDSVFTNRPREILPALLQ</sequence>
<dbReference type="RefSeq" id="WP_338181194.1">
    <property type="nucleotide sequence ID" value="NZ_JAEKNQ010000053.1"/>
</dbReference>
<dbReference type="Pfam" id="PF03009">
    <property type="entry name" value="GDPD"/>
    <property type="match status" value="1"/>
</dbReference>
<protein>
    <submittedName>
        <fullName evidence="2">Glycerophosphodiester phosphodiesterase</fullName>
    </submittedName>
</protein>
<evidence type="ECO:0000259" key="1">
    <source>
        <dbReference type="PROSITE" id="PS51704"/>
    </source>
</evidence>
<dbReference type="PROSITE" id="PS51704">
    <property type="entry name" value="GP_PDE"/>
    <property type="match status" value="1"/>
</dbReference>
<dbReference type="PANTHER" id="PTHR46211">
    <property type="entry name" value="GLYCEROPHOSPHORYL DIESTER PHOSPHODIESTERASE"/>
    <property type="match status" value="1"/>
</dbReference>
<organism evidence="2 3">
    <name type="scientific">Candidatus Dormiibacter inghamiae</name>
    <dbReference type="NCBI Taxonomy" id="3127013"/>
    <lineage>
        <taxon>Bacteria</taxon>
        <taxon>Bacillati</taxon>
        <taxon>Candidatus Dormiibacterota</taxon>
        <taxon>Candidatus Dormibacteria</taxon>
        <taxon>Candidatus Dormibacterales</taxon>
        <taxon>Candidatus Dormibacteraceae</taxon>
        <taxon>Candidatus Dormiibacter</taxon>
    </lineage>
</organism>
<evidence type="ECO:0000313" key="2">
    <source>
        <dbReference type="EMBL" id="MBJ7604110.1"/>
    </source>
</evidence>
<feature type="domain" description="GP-PDE" evidence="1">
    <location>
        <begin position="20"/>
        <end position="248"/>
    </location>
</feature>
<dbReference type="GO" id="GO:0006629">
    <property type="term" value="P:lipid metabolic process"/>
    <property type="evidence" value="ECO:0007669"/>
    <property type="project" value="InterPro"/>
</dbReference>
<dbReference type="GO" id="GO:0008081">
    <property type="term" value="F:phosphoric diester hydrolase activity"/>
    <property type="evidence" value="ECO:0007669"/>
    <property type="project" value="InterPro"/>
</dbReference>
<name>A0A934KL86_9BACT</name>
<gene>
    <name evidence="2" type="ORF">JF888_13100</name>
</gene>
<dbReference type="Proteomes" id="UP000620075">
    <property type="component" value="Unassembled WGS sequence"/>
</dbReference>
<dbReference type="InterPro" id="IPR030395">
    <property type="entry name" value="GP_PDE_dom"/>
</dbReference>
<dbReference type="Gene3D" id="3.20.20.190">
    <property type="entry name" value="Phosphatidylinositol (PI) phosphodiesterase"/>
    <property type="match status" value="1"/>
</dbReference>
<comment type="caution">
    <text evidence="2">The sequence shown here is derived from an EMBL/GenBank/DDBJ whole genome shotgun (WGS) entry which is preliminary data.</text>
</comment>
<dbReference type="PANTHER" id="PTHR46211:SF1">
    <property type="entry name" value="GLYCEROPHOSPHODIESTER PHOSPHODIESTERASE, CYTOPLASMIC"/>
    <property type="match status" value="1"/>
</dbReference>
<dbReference type="EMBL" id="JAEKNQ010000053">
    <property type="protein sequence ID" value="MBJ7604110.1"/>
    <property type="molecule type" value="Genomic_DNA"/>
</dbReference>
<dbReference type="AlphaFoldDB" id="A0A934KL86"/>
<reference evidence="2 3" key="1">
    <citation type="submission" date="2020-10" db="EMBL/GenBank/DDBJ databases">
        <title>Ca. Dormibacterota MAGs.</title>
        <authorList>
            <person name="Montgomery K."/>
        </authorList>
    </citation>
    <scope>NUCLEOTIDE SEQUENCE [LARGE SCALE GENOMIC DNA]</scope>
    <source>
        <strain evidence="2">SC8811_S16_3</strain>
    </source>
</reference>
<accession>A0A934KL86</accession>
<dbReference type="InterPro" id="IPR017946">
    <property type="entry name" value="PLC-like_Pdiesterase_TIM-brl"/>
</dbReference>
<proteinExistence type="predicted"/>